<evidence type="ECO:0000313" key="3">
    <source>
        <dbReference type="Proteomes" id="UP000596932"/>
    </source>
</evidence>
<proteinExistence type="predicted"/>
<gene>
    <name evidence="2" type="ORF">H3221_25375</name>
</gene>
<dbReference type="Proteomes" id="UP000596932">
    <property type="component" value="Unassembled WGS sequence"/>
</dbReference>
<evidence type="ECO:0000256" key="1">
    <source>
        <dbReference type="SAM" id="MobiDB-lite"/>
    </source>
</evidence>
<accession>A0A931D958</accession>
<protein>
    <submittedName>
        <fullName evidence="2">Uncharacterized protein</fullName>
    </submittedName>
</protein>
<dbReference type="EMBL" id="JACFYX010000050">
    <property type="protein sequence ID" value="MBG0838448.1"/>
    <property type="molecule type" value="Genomic_DNA"/>
</dbReference>
<reference evidence="2" key="1">
    <citation type="submission" date="2020-07" db="EMBL/GenBank/DDBJ databases">
        <title>Pseudomonas chaetoceroseae sp. nov., a new member of the Pseudomonas oleovorans group isolated from a culture of Chaetoceros calcitrans.</title>
        <authorList>
            <person name="Girard L."/>
            <person name="Lood C."/>
            <person name="De Mot R."/>
            <person name="Baudart J."/>
        </authorList>
    </citation>
    <scope>NUCLEOTIDE SEQUENCE</scope>
    <source>
        <strain evidence="2">536</strain>
    </source>
</reference>
<keyword evidence="3" id="KW-1185">Reference proteome</keyword>
<dbReference type="RefSeq" id="WP_196477217.1">
    <property type="nucleotide sequence ID" value="NZ_JACFYX020000024.1"/>
</dbReference>
<feature type="region of interest" description="Disordered" evidence="1">
    <location>
        <begin position="234"/>
        <end position="278"/>
    </location>
</feature>
<sequence length="532" mass="56716">MDSNYPFLGRPLWFGTPWHGAVYRNGDITRLRPLGSAGPLDRPWTGARYRTSALWDIGRPDVETPAEIATQGGQLLGRSLQPCDLVNWRPLLLDDVVCRARIIRDPIEGFILTVRAYDPATGELLPAVTVSTGSFTNASIGQGAGEPTVSGWTPPATINTYSAMDVTPDGRSMLLGVTPLISGVGLVLLGLVRLDIGGTPSAPTLTLSLLSSRSDALGTYYLTGDGGTFTTMHLPTPPNEQQSGPCGVTRDYRPGARTLTPGPPPSSNPSPAAQVGSGSAELGVTGRLLTAWFTAGGGVEIVRYSYRYEWERTATLTDESTGEYLRVVTYDEGCSVTSSTTTDTISLGASLSDITEVRQTITVGALSATGMIRWTMTGSTTEPSGLPPTWSINTLEEGDQDGITYTFNYAGSITPPTAPALAPDHPVLLGVVVGADSDGSGAIYPEQFGWSVATIARTRFNEERTEVQCKRWPCYTPAGALGENQFFLTDSPIGIGRQERQTYANFTAYNALDQQLTNFSGDLRGQVLLGLI</sequence>
<dbReference type="AlphaFoldDB" id="A0A931D958"/>
<evidence type="ECO:0000313" key="2">
    <source>
        <dbReference type="EMBL" id="MBG0838448.1"/>
    </source>
</evidence>
<comment type="caution">
    <text evidence="2">The sequence shown here is derived from an EMBL/GenBank/DDBJ whole genome shotgun (WGS) entry which is preliminary data.</text>
</comment>
<organism evidence="2 3">
    <name type="scientific">Pseudomonas chaetocerotis</name>
    <dbReference type="NCBI Taxonomy" id="2758695"/>
    <lineage>
        <taxon>Bacteria</taxon>
        <taxon>Pseudomonadati</taxon>
        <taxon>Pseudomonadota</taxon>
        <taxon>Gammaproteobacteria</taxon>
        <taxon>Pseudomonadales</taxon>
        <taxon>Pseudomonadaceae</taxon>
        <taxon>Pseudomonas</taxon>
    </lineage>
</organism>
<name>A0A931D958_9PSED</name>